<evidence type="ECO:0000313" key="2">
    <source>
        <dbReference type="Proteomes" id="UP000176650"/>
    </source>
</evidence>
<dbReference type="AlphaFoldDB" id="A0A1F5BUG9"/>
<dbReference type="InterPro" id="IPR035069">
    <property type="entry name" value="TTHA1013/TTHA0281-like"/>
</dbReference>
<sequence length="81" mass="9515">MLTDFMYKKLKQARYKLLEDRMYFGEIPGLKGVWASAKNLEDCRAELQEVLEDWLLLKIKTGDRVQGLSIKVGQRQFVRHA</sequence>
<organism evidence="1 2">
    <name type="scientific">Candidatus Azambacteria bacterium RIFCSPLOWO2_01_FULL_46_25</name>
    <dbReference type="NCBI Taxonomy" id="1797298"/>
    <lineage>
        <taxon>Bacteria</taxon>
        <taxon>Candidatus Azamiibacteriota</taxon>
    </lineage>
</organism>
<proteinExistence type="predicted"/>
<dbReference type="EMBL" id="MEYS01000002">
    <property type="protein sequence ID" value="OGD34222.1"/>
    <property type="molecule type" value="Genomic_DNA"/>
</dbReference>
<dbReference type="InterPro" id="IPR049389">
    <property type="entry name" value="TTHA0281-like"/>
</dbReference>
<dbReference type="Gene3D" id="3.30.160.250">
    <property type="match status" value="1"/>
</dbReference>
<dbReference type="Proteomes" id="UP000176650">
    <property type="component" value="Unassembled WGS sequence"/>
</dbReference>
<dbReference type="Pfam" id="PF21748">
    <property type="entry name" value="UPF0150"/>
    <property type="match status" value="1"/>
</dbReference>
<reference evidence="1 2" key="1">
    <citation type="journal article" date="2016" name="Nat. Commun.">
        <title>Thousands of microbial genomes shed light on interconnected biogeochemical processes in an aquifer system.</title>
        <authorList>
            <person name="Anantharaman K."/>
            <person name="Brown C.T."/>
            <person name="Hug L.A."/>
            <person name="Sharon I."/>
            <person name="Castelle C.J."/>
            <person name="Probst A.J."/>
            <person name="Thomas B.C."/>
            <person name="Singh A."/>
            <person name="Wilkins M.J."/>
            <person name="Karaoz U."/>
            <person name="Brodie E.L."/>
            <person name="Williams K.H."/>
            <person name="Hubbard S.S."/>
            <person name="Banfield J.F."/>
        </authorList>
    </citation>
    <scope>NUCLEOTIDE SEQUENCE [LARGE SCALE GENOMIC DNA]</scope>
</reference>
<evidence type="ECO:0000313" key="1">
    <source>
        <dbReference type="EMBL" id="OGD34222.1"/>
    </source>
</evidence>
<dbReference type="STRING" id="1797298.A2988_01420"/>
<protein>
    <submittedName>
        <fullName evidence="1">Antitoxin HicB</fullName>
    </submittedName>
</protein>
<dbReference type="SUPFAM" id="SSF143100">
    <property type="entry name" value="TTHA1013/TTHA0281-like"/>
    <property type="match status" value="1"/>
</dbReference>
<gene>
    <name evidence="1" type="ORF">A2988_01420</name>
</gene>
<comment type="caution">
    <text evidence="1">The sequence shown here is derived from an EMBL/GenBank/DDBJ whole genome shotgun (WGS) entry which is preliminary data.</text>
</comment>
<name>A0A1F5BUG9_9BACT</name>
<accession>A0A1F5BUG9</accession>